<sequence>MNGTSEATESKEKYTTGISKDTLQIYVLLFGLSVILLITIILIRIFRKPKFSDSLQTSTSIMEIGETHLPPYNVGNFKISNDTNSEEVVIEYPPPVYMDQPNLKTKTSSS</sequence>
<keyword evidence="1" id="KW-0472">Membrane</keyword>
<protein>
    <submittedName>
        <fullName evidence="2">Uncharacterized protein</fullName>
    </submittedName>
</protein>
<keyword evidence="1" id="KW-0812">Transmembrane</keyword>
<gene>
    <name evidence="2" type="ORF">HK099_006280</name>
</gene>
<keyword evidence="3" id="KW-1185">Reference proteome</keyword>
<dbReference type="AlphaFoldDB" id="A0AAD5XYC4"/>
<proteinExistence type="predicted"/>
<comment type="caution">
    <text evidence="2">The sequence shown here is derived from an EMBL/GenBank/DDBJ whole genome shotgun (WGS) entry which is preliminary data.</text>
</comment>
<evidence type="ECO:0000313" key="3">
    <source>
        <dbReference type="Proteomes" id="UP001211065"/>
    </source>
</evidence>
<evidence type="ECO:0000313" key="2">
    <source>
        <dbReference type="EMBL" id="KAJ3215627.1"/>
    </source>
</evidence>
<feature type="transmembrane region" description="Helical" evidence="1">
    <location>
        <begin position="23"/>
        <end position="46"/>
    </location>
</feature>
<dbReference type="EMBL" id="JADGJW010000530">
    <property type="protein sequence ID" value="KAJ3215627.1"/>
    <property type="molecule type" value="Genomic_DNA"/>
</dbReference>
<evidence type="ECO:0000256" key="1">
    <source>
        <dbReference type="SAM" id="Phobius"/>
    </source>
</evidence>
<name>A0AAD5XYC4_9FUNG</name>
<accession>A0AAD5XYC4</accession>
<keyword evidence="1" id="KW-1133">Transmembrane helix</keyword>
<dbReference type="Proteomes" id="UP001211065">
    <property type="component" value="Unassembled WGS sequence"/>
</dbReference>
<reference evidence="2" key="1">
    <citation type="submission" date="2020-05" db="EMBL/GenBank/DDBJ databases">
        <title>Phylogenomic resolution of chytrid fungi.</title>
        <authorList>
            <person name="Stajich J.E."/>
            <person name="Amses K."/>
            <person name="Simmons R."/>
            <person name="Seto K."/>
            <person name="Myers J."/>
            <person name="Bonds A."/>
            <person name="Quandt C.A."/>
            <person name="Barry K."/>
            <person name="Liu P."/>
            <person name="Grigoriev I."/>
            <person name="Longcore J.E."/>
            <person name="James T.Y."/>
        </authorList>
    </citation>
    <scope>NUCLEOTIDE SEQUENCE</scope>
    <source>
        <strain evidence="2">JEL0476</strain>
    </source>
</reference>
<organism evidence="2 3">
    <name type="scientific">Clydaea vesicula</name>
    <dbReference type="NCBI Taxonomy" id="447962"/>
    <lineage>
        <taxon>Eukaryota</taxon>
        <taxon>Fungi</taxon>
        <taxon>Fungi incertae sedis</taxon>
        <taxon>Chytridiomycota</taxon>
        <taxon>Chytridiomycota incertae sedis</taxon>
        <taxon>Chytridiomycetes</taxon>
        <taxon>Lobulomycetales</taxon>
        <taxon>Lobulomycetaceae</taxon>
        <taxon>Clydaea</taxon>
    </lineage>
</organism>